<protein>
    <submittedName>
        <fullName evidence="2">Uncharacterized protein</fullName>
    </submittedName>
</protein>
<comment type="caution">
    <text evidence="2">The sequence shown here is derived from an EMBL/GenBank/DDBJ whole genome shotgun (WGS) entry which is preliminary data.</text>
</comment>
<evidence type="ECO:0000313" key="2">
    <source>
        <dbReference type="EMBL" id="ORZ33049.1"/>
    </source>
</evidence>
<name>A0A1Y2HES8_9FUNG</name>
<proteinExistence type="predicted"/>
<dbReference type="Proteomes" id="UP000193411">
    <property type="component" value="Unassembled WGS sequence"/>
</dbReference>
<keyword evidence="1" id="KW-0472">Membrane</keyword>
<reference evidence="2 3" key="1">
    <citation type="submission" date="2016-07" db="EMBL/GenBank/DDBJ databases">
        <title>Pervasive Adenine N6-methylation of Active Genes in Fungi.</title>
        <authorList>
            <consortium name="DOE Joint Genome Institute"/>
            <person name="Mondo S.J."/>
            <person name="Dannebaum R.O."/>
            <person name="Kuo R.C."/>
            <person name="Labutti K."/>
            <person name="Haridas S."/>
            <person name="Kuo A."/>
            <person name="Salamov A."/>
            <person name="Ahrendt S.R."/>
            <person name="Lipzen A."/>
            <person name="Sullivan W."/>
            <person name="Andreopoulos W.B."/>
            <person name="Clum A."/>
            <person name="Lindquist E."/>
            <person name="Daum C."/>
            <person name="Ramamoorthy G.K."/>
            <person name="Gryganskyi A."/>
            <person name="Culley D."/>
            <person name="Magnuson J.K."/>
            <person name="James T.Y."/>
            <person name="O'Malley M.A."/>
            <person name="Stajich J.E."/>
            <person name="Spatafora J.W."/>
            <person name="Visel A."/>
            <person name="Grigoriev I.V."/>
        </authorList>
    </citation>
    <scope>NUCLEOTIDE SEQUENCE [LARGE SCALE GENOMIC DNA]</scope>
    <source>
        <strain evidence="2 3">PL171</strain>
    </source>
</reference>
<keyword evidence="1" id="KW-0812">Transmembrane</keyword>
<sequence length="52" mass="5795">MAIAAMLVFSIVGMVVYIFSKDMFGDAVSLVFLKLYTTATIVQWILLVDLVH</sequence>
<evidence type="ECO:0000313" key="3">
    <source>
        <dbReference type="Proteomes" id="UP000193411"/>
    </source>
</evidence>
<dbReference type="AlphaFoldDB" id="A0A1Y2HES8"/>
<keyword evidence="3" id="KW-1185">Reference proteome</keyword>
<feature type="transmembrane region" description="Helical" evidence="1">
    <location>
        <begin position="30"/>
        <end position="51"/>
    </location>
</feature>
<organism evidence="2 3">
    <name type="scientific">Catenaria anguillulae PL171</name>
    <dbReference type="NCBI Taxonomy" id="765915"/>
    <lineage>
        <taxon>Eukaryota</taxon>
        <taxon>Fungi</taxon>
        <taxon>Fungi incertae sedis</taxon>
        <taxon>Blastocladiomycota</taxon>
        <taxon>Blastocladiomycetes</taxon>
        <taxon>Blastocladiales</taxon>
        <taxon>Catenariaceae</taxon>
        <taxon>Catenaria</taxon>
    </lineage>
</organism>
<accession>A0A1Y2HES8</accession>
<evidence type="ECO:0000256" key="1">
    <source>
        <dbReference type="SAM" id="Phobius"/>
    </source>
</evidence>
<dbReference type="EMBL" id="MCFL01000039">
    <property type="protein sequence ID" value="ORZ33049.1"/>
    <property type="molecule type" value="Genomic_DNA"/>
</dbReference>
<keyword evidence="1" id="KW-1133">Transmembrane helix</keyword>
<gene>
    <name evidence="2" type="ORF">BCR44DRAFT_1439010</name>
</gene>